<sequence>MKAKFFFSILLVFCLSTAINANTRETIKLSNIEQTENGCVKEILYCDKETNAPLSKTIYQYDATGRILEKATYEWNELKGWVGVQKYEYGYDDNNLPTTPTVVKWDKKSNNWAKR</sequence>
<protein>
    <recommendedName>
        <fullName evidence="4">YD repeat-containing protein</fullName>
    </recommendedName>
</protein>
<proteinExistence type="predicted"/>
<accession>A0A840CLA2</accession>
<dbReference type="AlphaFoldDB" id="A0A840CLA2"/>
<dbReference type="Pfam" id="PF12930">
    <property type="entry name" value="DUF3836"/>
    <property type="match status" value="1"/>
</dbReference>
<reference evidence="2 3" key="1">
    <citation type="submission" date="2020-08" db="EMBL/GenBank/DDBJ databases">
        <title>Genomic Encyclopedia of Type Strains, Phase IV (KMG-IV): sequencing the most valuable type-strain genomes for metagenomic binning, comparative biology and taxonomic classification.</title>
        <authorList>
            <person name="Goeker M."/>
        </authorList>
    </citation>
    <scope>NUCLEOTIDE SEQUENCE [LARGE SCALE GENOMIC DNA]</scope>
    <source>
        <strain evidence="2 3">DSM 104969</strain>
    </source>
</reference>
<organism evidence="2 3">
    <name type="scientific">Dysgonomonas hofstadii</name>
    <dbReference type="NCBI Taxonomy" id="637886"/>
    <lineage>
        <taxon>Bacteria</taxon>
        <taxon>Pseudomonadati</taxon>
        <taxon>Bacteroidota</taxon>
        <taxon>Bacteroidia</taxon>
        <taxon>Bacteroidales</taxon>
        <taxon>Dysgonomonadaceae</taxon>
        <taxon>Dysgonomonas</taxon>
    </lineage>
</organism>
<feature type="chain" id="PRO_5032340021" description="YD repeat-containing protein" evidence="1">
    <location>
        <begin position="22"/>
        <end position="115"/>
    </location>
</feature>
<keyword evidence="3" id="KW-1185">Reference proteome</keyword>
<evidence type="ECO:0000313" key="3">
    <source>
        <dbReference type="Proteomes" id="UP000555103"/>
    </source>
</evidence>
<comment type="caution">
    <text evidence="2">The sequence shown here is derived from an EMBL/GenBank/DDBJ whole genome shotgun (WGS) entry which is preliminary data.</text>
</comment>
<keyword evidence="1" id="KW-0732">Signal</keyword>
<evidence type="ECO:0008006" key="4">
    <source>
        <dbReference type="Google" id="ProtNLM"/>
    </source>
</evidence>
<dbReference type="InterPro" id="IPR024339">
    <property type="entry name" value="DUF3836"/>
</dbReference>
<name>A0A840CLA2_9BACT</name>
<feature type="signal peptide" evidence="1">
    <location>
        <begin position="1"/>
        <end position="21"/>
    </location>
</feature>
<dbReference type="EMBL" id="JACIEP010000005">
    <property type="protein sequence ID" value="MBB4035921.1"/>
    <property type="molecule type" value="Genomic_DNA"/>
</dbReference>
<dbReference type="Proteomes" id="UP000555103">
    <property type="component" value="Unassembled WGS sequence"/>
</dbReference>
<evidence type="ECO:0000313" key="2">
    <source>
        <dbReference type="EMBL" id="MBB4035921.1"/>
    </source>
</evidence>
<gene>
    <name evidence="2" type="ORF">GGR21_001816</name>
</gene>
<evidence type="ECO:0000256" key="1">
    <source>
        <dbReference type="SAM" id="SignalP"/>
    </source>
</evidence>
<dbReference type="Gene3D" id="2.40.128.720">
    <property type="match status" value="1"/>
</dbReference>